<dbReference type="InterPro" id="IPR006143">
    <property type="entry name" value="RND_pump_MFP"/>
</dbReference>
<organism evidence="6 7">
    <name type="scientific">Teichococcus aerophilus</name>
    <dbReference type="NCBI Taxonomy" id="1224513"/>
    <lineage>
        <taxon>Bacteria</taxon>
        <taxon>Pseudomonadati</taxon>
        <taxon>Pseudomonadota</taxon>
        <taxon>Alphaproteobacteria</taxon>
        <taxon>Acetobacterales</taxon>
        <taxon>Roseomonadaceae</taxon>
        <taxon>Roseomonas</taxon>
    </lineage>
</organism>
<dbReference type="PROSITE" id="PS51257">
    <property type="entry name" value="PROKAR_LIPOPROTEIN"/>
    <property type="match status" value="1"/>
</dbReference>
<dbReference type="PANTHER" id="PTHR30469:SF38">
    <property type="entry name" value="HLYD FAMILY SECRETION PROTEIN"/>
    <property type="match status" value="1"/>
</dbReference>
<dbReference type="EMBL" id="JACTVA010000023">
    <property type="protein sequence ID" value="MBC9207853.1"/>
    <property type="molecule type" value="Genomic_DNA"/>
</dbReference>
<dbReference type="PANTHER" id="PTHR30469">
    <property type="entry name" value="MULTIDRUG RESISTANCE PROTEIN MDTA"/>
    <property type="match status" value="1"/>
</dbReference>
<dbReference type="Pfam" id="PF25967">
    <property type="entry name" value="RND-MFP_C"/>
    <property type="match status" value="1"/>
</dbReference>
<protein>
    <submittedName>
        <fullName evidence="6">Efflux RND transporter periplasmic adaptor subunit</fullName>
    </submittedName>
</protein>
<dbReference type="RefSeq" id="WP_187785021.1">
    <property type="nucleotide sequence ID" value="NZ_JACTVA010000023.1"/>
</dbReference>
<evidence type="ECO:0000259" key="5">
    <source>
        <dbReference type="Pfam" id="PF25967"/>
    </source>
</evidence>
<dbReference type="Gene3D" id="2.40.50.100">
    <property type="match status" value="1"/>
</dbReference>
<dbReference type="SUPFAM" id="SSF111369">
    <property type="entry name" value="HlyD-like secretion proteins"/>
    <property type="match status" value="1"/>
</dbReference>
<evidence type="ECO:0000313" key="7">
    <source>
        <dbReference type="Proteomes" id="UP000626026"/>
    </source>
</evidence>
<dbReference type="Gene3D" id="2.40.420.20">
    <property type="match status" value="1"/>
</dbReference>
<comment type="caution">
    <text evidence="6">The sequence shown here is derived from an EMBL/GenBank/DDBJ whole genome shotgun (WGS) entry which is preliminary data.</text>
</comment>
<gene>
    <name evidence="6" type="ORF">IBL26_13495</name>
</gene>
<feature type="domain" description="Multidrug resistance protein MdtA-like C-terminal permuted SH3" evidence="5">
    <location>
        <begin position="294"/>
        <end position="351"/>
    </location>
</feature>
<keyword evidence="3" id="KW-0732">Signal</keyword>
<evidence type="ECO:0000313" key="6">
    <source>
        <dbReference type="EMBL" id="MBC9207853.1"/>
    </source>
</evidence>
<dbReference type="InterPro" id="IPR058627">
    <property type="entry name" value="MdtA-like_C"/>
</dbReference>
<reference evidence="6 7" key="1">
    <citation type="journal article" date="2013" name="Int. J. Syst. Evol. Microbiol.">
        <title>Roseomonas aerophila sp. nov., isolated from air.</title>
        <authorList>
            <person name="Kim S.J."/>
            <person name="Weon H.Y."/>
            <person name="Ahn J.H."/>
            <person name="Hong S.B."/>
            <person name="Seok S.J."/>
            <person name="Whang K.S."/>
            <person name="Kwon S.W."/>
        </authorList>
    </citation>
    <scope>NUCLEOTIDE SEQUENCE [LARGE SCALE GENOMIC DNA]</scope>
    <source>
        <strain evidence="6 7">NBRC 108923</strain>
    </source>
</reference>
<dbReference type="Proteomes" id="UP000626026">
    <property type="component" value="Unassembled WGS sequence"/>
</dbReference>
<proteinExistence type="inferred from homology"/>
<sequence length="366" mass="38966">MDHRRVAATPSRLALAAGFSMLLLAGCDGAPPPAAPEARPVRVVTVEQRPTGEVIALSGTVQAETQVNLAFRIDGRVVERAVNVGDRVVADQLIARLDRENEENGVRAARAAVVAAQSALVEARNNYGRQRDLLRSGFTTRVRYDEATRTLRTAESQADSMQAQLSNAQLRLGYTELRADAPGIITARGVEPGEVVQAGRMVVQIARQEGRDAVFDVPAQIKNLAPAEPRIEVSLTMEPAVVAQGRVREVAPQADAVTGTFQVRVGLIDPPPAMRLGSTVTGRLWVHGGPGIEVPATALTRGEREPAVWIVDAATQTVSLRPVEVVRFDPGRVLIGQGLTTGDIVVTAGVQALRPGQKVRLLGATP</sequence>
<feature type="domain" description="Multidrug resistance protein MdtA-like alpha-helical hairpin" evidence="4">
    <location>
        <begin position="108"/>
        <end position="175"/>
    </location>
</feature>
<evidence type="ECO:0000256" key="3">
    <source>
        <dbReference type="SAM" id="SignalP"/>
    </source>
</evidence>
<feature type="coiled-coil region" evidence="2">
    <location>
        <begin position="144"/>
        <end position="171"/>
    </location>
</feature>
<evidence type="ECO:0000256" key="1">
    <source>
        <dbReference type="ARBA" id="ARBA00009477"/>
    </source>
</evidence>
<dbReference type="NCBIfam" id="TIGR01730">
    <property type="entry name" value="RND_mfp"/>
    <property type="match status" value="1"/>
</dbReference>
<feature type="signal peptide" evidence="3">
    <location>
        <begin position="1"/>
        <end position="25"/>
    </location>
</feature>
<evidence type="ECO:0000259" key="4">
    <source>
        <dbReference type="Pfam" id="PF25876"/>
    </source>
</evidence>
<comment type="similarity">
    <text evidence="1">Belongs to the membrane fusion protein (MFP) (TC 8.A.1) family.</text>
</comment>
<dbReference type="Gene3D" id="2.40.30.170">
    <property type="match status" value="1"/>
</dbReference>
<keyword evidence="7" id="KW-1185">Reference proteome</keyword>
<accession>A0ABR7RND5</accession>
<dbReference type="Gene3D" id="1.10.287.470">
    <property type="entry name" value="Helix hairpin bin"/>
    <property type="match status" value="1"/>
</dbReference>
<dbReference type="InterPro" id="IPR058624">
    <property type="entry name" value="MdtA-like_HH"/>
</dbReference>
<evidence type="ECO:0000256" key="2">
    <source>
        <dbReference type="SAM" id="Coils"/>
    </source>
</evidence>
<name>A0ABR7RND5_9PROT</name>
<keyword evidence="2" id="KW-0175">Coiled coil</keyword>
<dbReference type="Pfam" id="PF25876">
    <property type="entry name" value="HH_MFP_RND"/>
    <property type="match status" value="1"/>
</dbReference>
<feature type="chain" id="PRO_5047524141" evidence="3">
    <location>
        <begin position="26"/>
        <end position="366"/>
    </location>
</feature>